<feature type="transmembrane region" description="Helical" evidence="19">
    <location>
        <begin position="99"/>
        <end position="121"/>
    </location>
</feature>
<evidence type="ECO:0000256" key="17">
    <source>
        <dbReference type="ARBA" id="ARBA00034102"/>
    </source>
</evidence>
<keyword evidence="14 18" id="KW-0807">Transducer</keyword>
<name>A0A8C7XYV3_9TELE</name>
<keyword evidence="5" id="KW-0085">Behavior</keyword>
<evidence type="ECO:0000256" key="16">
    <source>
        <dbReference type="ARBA" id="ARBA00032260"/>
    </source>
</evidence>
<dbReference type="GO" id="GO:0004993">
    <property type="term" value="F:G protein-coupled serotonin receptor activity"/>
    <property type="evidence" value="ECO:0007669"/>
    <property type="project" value="TreeGrafter"/>
</dbReference>
<keyword evidence="6 18" id="KW-0812">Transmembrane</keyword>
<keyword evidence="7 19" id="KW-1133">Transmembrane helix</keyword>
<dbReference type="SUPFAM" id="SSF81321">
    <property type="entry name" value="Family A G protein-coupled receptor-like"/>
    <property type="match status" value="1"/>
</dbReference>
<evidence type="ECO:0000313" key="22">
    <source>
        <dbReference type="Proteomes" id="UP000694383"/>
    </source>
</evidence>
<dbReference type="PANTHER" id="PTHR24247">
    <property type="entry name" value="5-HYDROXYTRYPTAMINE RECEPTOR"/>
    <property type="match status" value="1"/>
</dbReference>
<feature type="transmembrane region" description="Helical" evidence="19">
    <location>
        <begin position="389"/>
        <end position="408"/>
    </location>
</feature>
<feature type="transmembrane region" description="Helical" evidence="19">
    <location>
        <begin position="61"/>
        <end position="87"/>
    </location>
</feature>
<dbReference type="GO" id="GO:0045202">
    <property type="term" value="C:synapse"/>
    <property type="evidence" value="ECO:0007669"/>
    <property type="project" value="UniProtKB-SubCell"/>
</dbReference>
<accession>A0A8C7XYV3</accession>
<dbReference type="GO" id="GO:0005886">
    <property type="term" value="C:plasma membrane"/>
    <property type="evidence" value="ECO:0007669"/>
    <property type="project" value="UniProtKB-SubCell"/>
</dbReference>
<evidence type="ECO:0000256" key="15">
    <source>
        <dbReference type="ARBA" id="ARBA00023288"/>
    </source>
</evidence>
<evidence type="ECO:0000256" key="7">
    <source>
        <dbReference type="ARBA" id="ARBA00022989"/>
    </source>
</evidence>
<keyword evidence="10 19" id="KW-0472">Membrane</keyword>
<keyword evidence="9 18" id="KW-0297">G-protein coupled receptor</keyword>
<dbReference type="GO" id="GO:0007210">
    <property type="term" value="P:serotonin receptor signaling pathway"/>
    <property type="evidence" value="ECO:0007669"/>
    <property type="project" value="TreeGrafter"/>
</dbReference>
<evidence type="ECO:0000256" key="4">
    <source>
        <dbReference type="ARBA" id="ARBA00022599"/>
    </source>
</evidence>
<feature type="domain" description="G-protein coupled receptors family 1 profile" evidence="20">
    <location>
        <begin position="41"/>
        <end position="405"/>
    </location>
</feature>
<dbReference type="FunFam" id="1.20.1070.10:FF:000523">
    <property type="entry name" value="5-hydroxytryptamine receptor 2B"/>
    <property type="match status" value="2"/>
</dbReference>
<dbReference type="GeneTree" id="ENSGT00940000164988"/>
<keyword evidence="4" id="KW-0771">Synaptosome</keyword>
<dbReference type="SMART" id="SM01381">
    <property type="entry name" value="7TM_GPCR_Srsx"/>
    <property type="match status" value="1"/>
</dbReference>
<feature type="transmembrane region" description="Helical" evidence="19">
    <location>
        <begin position="142"/>
        <end position="159"/>
    </location>
</feature>
<keyword evidence="22" id="KW-1185">Reference proteome</keyword>
<dbReference type="GO" id="GO:0030425">
    <property type="term" value="C:dendrite"/>
    <property type="evidence" value="ECO:0007669"/>
    <property type="project" value="TreeGrafter"/>
</dbReference>
<reference evidence="21" key="2">
    <citation type="submission" date="2025-09" db="UniProtKB">
        <authorList>
            <consortium name="Ensembl"/>
        </authorList>
    </citation>
    <scope>IDENTIFICATION</scope>
</reference>
<keyword evidence="13 18" id="KW-0675">Receptor</keyword>
<evidence type="ECO:0000256" key="3">
    <source>
        <dbReference type="ARBA" id="ARBA00022475"/>
    </source>
</evidence>
<dbReference type="Ensembl" id="ENSOSIT00000021887.1">
    <property type="protein sequence ID" value="ENSOSIP00000020740.1"/>
    <property type="gene ID" value="ENSOSIG00000011030.1"/>
</dbReference>
<dbReference type="PRINTS" id="PR00237">
    <property type="entry name" value="GPCRRHODOPSN"/>
</dbReference>
<keyword evidence="15" id="KW-0449">Lipoprotein</keyword>
<feature type="transmembrane region" description="Helical" evidence="19">
    <location>
        <begin position="234"/>
        <end position="260"/>
    </location>
</feature>
<keyword evidence="8" id="KW-0770">Synapse</keyword>
<dbReference type="Pfam" id="PF00001">
    <property type="entry name" value="7tm_1"/>
    <property type="match status" value="2"/>
</dbReference>
<evidence type="ECO:0000256" key="19">
    <source>
        <dbReference type="SAM" id="Phobius"/>
    </source>
</evidence>
<dbReference type="InterPro" id="IPR017452">
    <property type="entry name" value="GPCR_Rhodpsn_7TM"/>
</dbReference>
<dbReference type="GO" id="GO:0007268">
    <property type="term" value="P:chemical synaptic transmission"/>
    <property type="evidence" value="ECO:0007669"/>
    <property type="project" value="TreeGrafter"/>
</dbReference>
<dbReference type="PROSITE" id="PS50262">
    <property type="entry name" value="G_PROTEIN_RECEP_F1_2"/>
    <property type="match status" value="1"/>
</dbReference>
<keyword evidence="11" id="KW-0564">Palmitate</keyword>
<feature type="transmembrane region" description="Helical" evidence="19">
    <location>
        <begin position="26"/>
        <end position="49"/>
    </location>
</feature>
<comment type="similarity">
    <text evidence="18">Belongs to the G-protein coupled receptor 1 family.</text>
</comment>
<dbReference type="GO" id="GO:0051209">
    <property type="term" value="P:release of sequestered calcium ion into cytosol"/>
    <property type="evidence" value="ECO:0007669"/>
    <property type="project" value="TreeGrafter"/>
</dbReference>
<dbReference type="GO" id="GO:0051378">
    <property type="term" value="F:serotonin binding"/>
    <property type="evidence" value="ECO:0007669"/>
    <property type="project" value="UniProtKB-ARBA"/>
</dbReference>
<evidence type="ECO:0000259" key="20">
    <source>
        <dbReference type="PROSITE" id="PS50262"/>
    </source>
</evidence>
<organism evidence="21 22">
    <name type="scientific">Oryzias sinensis</name>
    <name type="common">Chinese medaka</name>
    <dbReference type="NCBI Taxonomy" id="183150"/>
    <lineage>
        <taxon>Eukaryota</taxon>
        <taxon>Metazoa</taxon>
        <taxon>Chordata</taxon>
        <taxon>Craniata</taxon>
        <taxon>Vertebrata</taxon>
        <taxon>Euteleostomi</taxon>
        <taxon>Actinopterygii</taxon>
        <taxon>Neopterygii</taxon>
        <taxon>Teleostei</taxon>
        <taxon>Neoteleostei</taxon>
        <taxon>Acanthomorphata</taxon>
        <taxon>Ovalentaria</taxon>
        <taxon>Atherinomorphae</taxon>
        <taxon>Beloniformes</taxon>
        <taxon>Adrianichthyidae</taxon>
        <taxon>Oryziinae</taxon>
        <taxon>Oryzias</taxon>
    </lineage>
</organism>
<dbReference type="Proteomes" id="UP000694383">
    <property type="component" value="Unplaced"/>
</dbReference>
<evidence type="ECO:0000256" key="9">
    <source>
        <dbReference type="ARBA" id="ARBA00023040"/>
    </source>
</evidence>
<evidence type="ECO:0000256" key="2">
    <source>
        <dbReference type="ARBA" id="ARBA00017581"/>
    </source>
</evidence>
<evidence type="ECO:0000256" key="1">
    <source>
        <dbReference type="ARBA" id="ARBA00004651"/>
    </source>
</evidence>
<dbReference type="PANTHER" id="PTHR24247:SF31">
    <property type="entry name" value="5-HYDROXYTRYPTAMINE RECEPTOR 2B"/>
    <property type="match status" value="1"/>
</dbReference>
<evidence type="ECO:0000256" key="12">
    <source>
        <dbReference type="ARBA" id="ARBA00023157"/>
    </source>
</evidence>
<feature type="transmembrane region" description="Helical" evidence="19">
    <location>
        <begin position="350"/>
        <end position="383"/>
    </location>
</feature>
<reference evidence="21" key="1">
    <citation type="submission" date="2025-08" db="UniProtKB">
        <authorList>
            <consortium name="Ensembl"/>
        </authorList>
    </citation>
    <scope>IDENTIFICATION</scope>
</reference>
<proteinExistence type="inferred from homology"/>
<evidence type="ECO:0000256" key="14">
    <source>
        <dbReference type="ARBA" id="ARBA00023224"/>
    </source>
</evidence>
<dbReference type="AlphaFoldDB" id="A0A8C7XYV3"/>
<evidence type="ECO:0000313" key="21">
    <source>
        <dbReference type="Ensembl" id="ENSOSIP00000020740.1"/>
    </source>
</evidence>
<dbReference type="GO" id="GO:0007208">
    <property type="term" value="P:phospholipase C-activating serotonin receptor signaling pathway"/>
    <property type="evidence" value="ECO:0007669"/>
    <property type="project" value="TreeGrafter"/>
</dbReference>
<protein>
    <recommendedName>
        <fullName evidence="2">5-hydroxytryptamine receptor 2B</fullName>
    </recommendedName>
    <alternativeName>
        <fullName evidence="16">Serotonin receptor 2B</fullName>
    </alternativeName>
</protein>
<keyword evidence="3" id="KW-1003">Cell membrane</keyword>
<evidence type="ECO:0000256" key="18">
    <source>
        <dbReference type="RuleBase" id="RU000688"/>
    </source>
</evidence>
<dbReference type="InterPro" id="IPR000276">
    <property type="entry name" value="GPCR_Rhodpsn"/>
</dbReference>
<dbReference type="Gene3D" id="1.20.1070.10">
    <property type="entry name" value="Rhodopsin 7-helix transmembrane proteins"/>
    <property type="match status" value="1"/>
</dbReference>
<dbReference type="PROSITE" id="PS00237">
    <property type="entry name" value="G_PROTEIN_RECEP_F1_1"/>
    <property type="match status" value="1"/>
</dbReference>
<keyword evidence="12" id="KW-1015">Disulfide bond</keyword>
<evidence type="ECO:0000256" key="8">
    <source>
        <dbReference type="ARBA" id="ARBA00023018"/>
    </source>
</evidence>
<evidence type="ECO:0000256" key="5">
    <source>
        <dbReference type="ARBA" id="ARBA00022610"/>
    </source>
</evidence>
<evidence type="ECO:0000256" key="11">
    <source>
        <dbReference type="ARBA" id="ARBA00023139"/>
    </source>
</evidence>
<dbReference type="GO" id="GO:0007187">
    <property type="term" value="P:G protein-coupled receptor signaling pathway, coupled to cyclic nucleotide second messenger"/>
    <property type="evidence" value="ECO:0007669"/>
    <property type="project" value="TreeGrafter"/>
</dbReference>
<comment type="subcellular location">
    <subcellularLocation>
        <location evidence="1">Cell membrane</location>
        <topology evidence="1">Multi-pass membrane protein</topology>
    </subcellularLocation>
    <subcellularLocation>
        <location evidence="17">Synapse</location>
        <location evidence="17">Synaptosome</location>
    </subcellularLocation>
</comment>
<evidence type="ECO:0000256" key="6">
    <source>
        <dbReference type="ARBA" id="ARBA00022692"/>
    </source>
</evidence>
<dbReference type="GO" id="GO:0030594">
    <property type="term" value="F:neurotransmitter receptor activity"/>
    <property type="evidence" value="ECO:0007669"/>
    <property type="project" value="TreeGrafter"/>
</dbReference>
<evidence type="ECO:0000256" key="13">
    <source>
        <dbReference type="ARBA" id="ARBA00023170"/>
    </source>
</evidence>
<evidence type="ECO:0000256" key="10">
    <source>
        <dbReference type="ARBA" id="ARBA00023136"/>
    </source>
</evidence>
<sequence>MSQPVVAQLNTNSSRAAEAPEIQLKWAALLIIMVIIPTIGGNILVILAVSLERKLQNATNYFLMSLAVADLLVGLLVMPIALVTVLYNSGWPLPDFLCPIWLFLDVLFSTASIMHLCAISLDRYIAIKKPIQHSQYKSRAKAIVKIALVWLISICKHQLRILQLSSEYFIKCFWFSNAKAQKYSFLLITCFRHVSGIAIPIPIKGLTNYHPSNNITFNSNHTCLLKTDTFRDFIIFGSLAAFFIPLMIMMVIYLLTVQVLRKKVYLLKSKVTQRFNSQIVSSVFQREAATPPPQMEPMDMLDTKLPRMQDKLNEGMGTPPTEDELSFRRMSTMGKKSMQTLSNEQRASKVLGIVFLLFVVMWCPFFITNITSALCTSCSASIVSRLMEIFVWVGYVSSGINPLVYTLFNKTFREAFTRYITCNYSNSASSRTGPYLAAPQGDWKLTGISFKSSMTENSKLLVKQGMKNGIGAMGCQSPLRCRHTPVKSASCVMLDTLLLTENENSKEEEHISCV</sequence>